<accession>A0AAJ8M033</accession>
<dbReference type="EMBL" id="CP143786">
    <property type="protein sequence ID" value="WVN87550.1"/>
    <property type="molecule type" value="Genomic_DNA"/>
</dbReference>
<sequence length="302" mass="33602">MAGDCREILWHGWTCTIAKDVEGKLQKWGNDPVLLETIFNSQPVGKFISFNEPTTLLGQDGHVYPSNKNTKSCKTWDDAAMTGLGDVYAYRRKWNKSVLWLKEIGGDGVYRFESLQDLLNDKPLFGPLSHPLLKNDSSLKLFAAESRVFVLSPGPMPHVFEVHDIRGLPPNLKSNCEGPVFVQLHEDLEGLGVTQLVQGFSNRFMALTEAGDAYLLAPKVDMELVDVGDEAVRLAGVGSDFEVVVTEKKIYVRGANDFGQLGLPKSPTLEDFTQLELENINPNQIVRVHTSRWSTILCVKAE</sequence>
<evidence type="ECO:0000313" key="1">
    <source>
        <dbReference type="EMBL" id="WVN87550.1"/>
    </source>
</evidence>
<reference evidence="1" key="3">
    <citation type="submission" date="2024-01" db="EMBL/GenBank/DDBJ databases">
        <authorList>
            <person name="Coelho M.A."/>
            <person name="David-Palma M."/>
            <person name="Shea T."/>
            <person name="Sun S."/>
            <person name="Cuomo C.A."/>
            <person name="Heitman J."/>
        </authorList>
    </citation>
    <scope>NUCLEOTIDE SEQUENCE</scope>
    <source>
        <strain evidence="1">CBS 7841</strain>
    </source>
</reference>
<dbReference type="GeneID" id="91086944"/>
<keyword evidence="2" id="KW-1185">Reference proteome</keyword>
<protein>
    <submittedName>
        <fullName evidence="1">Uncharacterized protein</fullName>
    </submittedName>
</protein>
<name>A0AAJ8M033_9TREE</name>
<dbReference type="InterPro" id="IPR009091">
    <property type="entry name" value="RCC1/BLIP-II"/>
</dbReference>
<dbReference type="RefSeq" id="XP_066068250.1">
    <property type="nucleotide sequence ID" value="XM_066212153.1"/>
</dbReference>
<reference evidence="1" key="2">
    <citation type="journal article" date="2022" name="Elife">
        <title>Obligate sexual reproduction of a homothallic fungus closely related to the Cryptococcus pathogenic species complex.</title>
        <authorList>
            <person name="Passer A.R."/>
            <person name="Clancey S.A."/>
            <person name="Shea T."/>
            <person name="David-Palma M."/>
            <person name="Averette A.F."/>
            <person name="Boekhout T."/>
            <person name="Porcel B.M."/>
            <person name="Nowrousian M."/>
            <person name="Cuomo C.A."/>
            <person name="Sun S."/>
            <person name="Heitman J."/>
            <person name="Coelho M.A."/>
        </authorList>
    </citation>
    <scope>NUCLEOTIDE SEQUENCE</scope>
    <source>
        <strain evidence="1">CBS 7841</strain>
    </source>
</reference>
<dbReference type="AlphaFoldDB" id="A0AAJ8M033"/>
<evidence type="ECO:0000313" key="2">
    <source>
        <dbReference type="Proteomes" id="UP000094043"/>
    </source>
</evidence>
<dbReference type="Proteomes" id="UP000094043">
    <property type="component" value="Chromosome 3"/>
</dbReference>
<reference evidence="1" key="1">
    <citation type="submission" date="2016-06" db="EMBL/GenBank/DDBJ databases">
        <authorList>
            <person name="Cuomo C."/>
            <person name="Litvintseva A."/>
            <person name="Heitman J."/>
            <person name="Chen Y."/>
            <person name="Sun S."/>
            <person name="Springer D."/>
            <person name="Dromer F."/>
            <person name="Young S."/>
            <person name="Zeng Q."/>
            <person name="Chapman S."/>
            <person name="Gujja S."/>
            <person name="Saif S."/>
            <person name="Birren B."/>
        </authorList>
    </citation>
    <scope>NUCLEOTIDE SEQUENCE</scope>
    <source>
        <strain evidence="1">CBS 7841</strain>
    </source>
</reference>
<gene>
    <name evidence="1" type="ORF">L203_102733</name>
</gene>
<organism evidence="1 2">
    <name type="scientific">Cryptococcus depauperatus CBS 7841</name>
    <dbReference type="NCBI Taxonomy" id="1295531"/>
    <lineage>
        <taxon>Eukaryota</taxon>
        <taxon>Fungi</taxon>
        <taxon>Dikarya</taxon>
        <taxon>Basidiomycota</taxon>
        <taxon>Agaricomycotina</taxon>
        <taxon>Tremellomycetes</taxon>
        <taxon>Tremellales</taxon>
        <taxon>Cryptococcaceae</taxon>
        <taxon>Cryptococcus</taxon>
    </lineage>
</organism>
<dbReference type="SUPFAM" id="SSF50985">
    <property type="entry name" value="RCC1/BLIP-II"/>
    <property type="match status" value="1"/>
</dbReference>
<proteinExistence type="predicted"/>
<dbReference type="KEGG" id="cdep:91086944"/>